<accession>A0A0G0VK21</accession>
<dbReference type="AlphaFoldDB" id="A0A0G0VK21"/>
<dbReference type="Proteomes" id="UP000033930">
    <property type="component" value="Unassembled WGS sequence"/>
</dbReference>
<name>A0A0G0VK21_9BACT</name>
<dbReference type="EMBL" id="LCAW01000001">
    <property type="protein sequence ID" value="KKR99961.1"/>
    <property type="molecule type" value="Genomic_DNA"/>
</dbReference>
<organism evidence="1 2">
    <name type="scientific">Candidatus Uhrbacteria bacterium GW2011_GWC1_41_20</name>
    <dbReference type="NCBI Taxonomy" id="1618983"/>
    <lineage>
        <taxon>Bacteria</taxon>
        <taxon>Candidatus Uhriibacteriota</taxon>
    </lineage>
</organism>
<gene>
    <name evidence="1" type="ORF">UU50_C0001G0019</name>
</gene>
<evidence type="ECO:0000313" key="1">
    <source>
        <dbReference type="EMBL" id="KKR99961.1"/>
    </source>
</evidence>
<reference evidence="1 2" key="1">
    <citation type="journal article" date="2015" name="Nature">
        <title>rRNA introns, odd ribosomes, and small enigmatic genomes across a large radiation of phyla.</title>
        <authorList>
            <person name="Brown C.T."/>
            <person name="Hug L.A."/>
            <person name="Thomas B.C."/>
            <person name="Sharon I."/>
            <person name="Castelle C.J."/>
            <person name="Singh A."/>
            <person name="Wilkins M.J."/>
            <person name="Williams K.H."/>
            <person name="Banfield J.F."/>
        </authorList>
    </citation>
    <scope>NUCLEOTIDE SEQUENCE [LARGE SCALE GENOMIC DNA]</scope>
</reference>
<protein>
    <submittedName>
        <fullName evidence="1">Uncharacterized protein</fullName>
    </submittedName>
</protein>
<sequence length="90" mass="10169">MSSWSCPPVQLLIVGDVAPENGWCHENDQQYDAEGSVEYCSHQATRTFVGHEAAEGECSTHDDLDDPAFEEVGNSFDHFFLPFLWSFDRL</sequence>
<proteinExistence type="predicted"/>
<evidence type="ECO:0000313" key="2">
    <source>
        <dbReference type="Proteomes" id="UP000033930"/>
    </source>
</evidence>
<comment type="caution">
    <text evidence="1">The sequence shown here is derived from an EMBL/GenBank/DDBJ whole genome shotgun (WGS) entry which is preliminary data.</text>
</comment>